<comment type="caution">
    <text evidence="2">The sequence shown here is derived from an EMBL/GenBank/DDBJ whole genome shotgun (WGS) entry which is preliminary data.</text>
</comment>
<evidence type="ECO:0000256" key="1">
    <source>
        <dbReference type="SAM" id="MobiDB-lite"/>
    </source>
</evidence>
<dbReference type="EMBL" id="JACCBY010000006">
    <property type="protein sequence ID" value="NYD91576.1"/>
    <property type="molecule type" value="Genomic_DNA"/>
</dbReference>
<reference evidence="2 3" key="2">
    <citation type="submission" date="2020-08" db="EMBL/GenBank/DDBJ databases">
        <title>The Agave Microbiome: Exploring the role of microbial communities in plant adaptations to desert environments.</title>
        <authorList>
            <person name="Partida-Martinez L.P."/>
        </authorList>
    </citation>
    <scope>NUCLEOTIDE SEQUENCE [LARGE SCALE GENOMIC DNA]</scope>
    <source>
        <strain evidence="2 3">AS2.3</strain>
    </source>
</reference>
<accession>A0A7Y9FSQ0</accession>
<proteinExistence type="predicted"/>
<dbReference type="RefSeq" id="WP_257015690.1">
    <property type="nucleotide sequence ID" value="NZ_JACCBY010000006.1"/>
</dbReference>
<dbReference type="Proteomes" id="UP000517753">
    <property type="component" value="Unassembled WGS sequence"/>
</dbReference>
<evidence type="ECO:0008006" key="4">
    <source>
        <dbReference type="Google" id="ProtNLM"/>
    </source>
</evidence>
<organism evidence="2 3">
    <name type="scientific">Sphingomonas melonis</name>
    <dbReference type="NCBI Taxonomy" id="152682"/>
    <lineage>
        <taxon>Bacteria</taxon>
        <taxon>Pseudomonadati</taxon>
        <taxon>Pseudomonadota</taxon>
        <taxon>Alphaproteobacteria</taxon>
        <taxon>Sphingomonadales</taxon>
        <taxon>Sphingomonadaceae</taxon>
        <taxon>Sphingomonas</taxon>
    </lineage>
</organism>
<gene>
    <name evidence="2" type="ORF">HD841_003392</name>
</gene>
<evidence type="ECO:0000313" key="2">
    <source>
        <dbReference type="EMBL" id="NYD91576.1"/>
    </source>
</evidence>
<feature type="region of interest" description="Disordered" evidence="1">
    <location>
        <begin position="128"/>
        <end position="148"/>
    </location>
</feature>
<evidence type="ECO:0000313" key="3">
    <source>
        <dbReference type="Proteomes" id="UP000517753"/>
    </source>
</evidence>
<dbReference type="AlphaFoldDB" id="A0A7Y9FSQ0"/>
<reference evidence="2 3" key="1">
    <citation type="submission" date="2020-07" db="EMBL/GenBank/DDBJ databases">
        <authorList>
            <person name="Partida-Martinez L."/>
            <person name="Huntemann M."/>
            <person name="Clum A."/>
            <person name="Wang J."/>
            <person name="Palaniappan K."/>
            <person name="Ritter S."/>
            <person name="Chen I.-M."/>
            <person name="Stamatis D."/>
            <person name="Reddy T."/>
            <person name="O'Malley R."/>
            <person name="Daum C."/>
            <person name="Shapiro N."/>
            <person name="Ivanova N."/>
            <person name="Kyrpides N."/>
            <person name="Woyke T."/>
        </authorList>
    </citation>
    <scope>NUCLEOTIDE SEQUENCE [LARGE SCALE GENOMIC DNA]</scope>
    <source>
        <strain evidence="2 3">AS2.3</strain>
    </source>
</reference>
<name>A0A7Y9FSQ0_9SPHN</name>
<protein>
    <recommendedName>
        <fullName evidence="4">Terminase</fullName>
    </recommendedName>
</protein>
<keyword evidence="3" id="KW-1185">Reference proteome</keyword>
<sequence length="171" mass="18275">MTERIAAQGNDDAGAGVARRGIMLPERGRRVRWTAALTGAFLDHLARTGNIRAAAAHIGVDHAQVYYRQRTNPAFAAAWRAALDAGCLTIKAQMIAHILSGGDPEATDTGAGRGFDWANAMRLLTLHEQPRAGRGSRGGPARQVATREESDTVILQRLAALASRKQREAAA</sequence>